<evidence type="ECO:0000313" key="2">
    <source>
        <dbReference type="Proteomes" id="UP001144280"/>
    </source>
</evidence>
<sequence length="272" mass="28623">MLVRGAVAALAATVVTVPGGARPAQADTGSLLGPITQIYSTLAAGGPPQQVVHQVVTAVAGIRADALAELERVPIAGVRACATRHVVELADLERLAPSAAQAWARDATACAALTDGHLQAAQVGPPQSTSAGPGDAKHTVDPLGLAVNLVGPIAMAARLHAGLGDGGLRQLLVGANTAVITKIQPYCTEWRQYEDDSNLFELWFMCLAYNHNWVTQFGVARDYQGITVPPGCEPWHSCEETPASPPVDKERIRFEATRHTSWVVARAVLPLL</sequence>
<keyword evidence="2" id="KW-1185">Reference proteome</keyword>
<protein>
    <recommendedName>
        <fullName evidence="3">Secreted protein</fullName>
    </recommendedName>
</protein>
<proteinExistence type="predicted"/>
<dbReference type="Proteomes" id="UP001144280">
    <property type="component" value="Unassembled WGS sequence"/>
</dbReference>
<name>A0ABQ5QUM8_9ACTN</name>
<reference evidence="1" key="1">
    <citation type="submission" date="2022-12" db="EMBL/GenBank/DDBJ databases">
        <title>New Phytohabitans aurantiacus sp. RD004123 nov., an actinomycete isolated from soil.</title>
        <authorList>
            <person name="Triningsih D.W."/>
            <person name="Harunari E."/>
            <person name="Igarashi Y."/>
        </authorList>
    </citation>
    <scope>NUCLEOTIDE SEQUENCE</scope>
    <source>
        <strain evidence="1">RD004123</strain>
    </source>
</reference>
<accession>A0ABQ5QUM8</accession>
<evidence type="ECO:0000313" key="1">
    <source>
        <dbReference type="EMBL" id="GLH98109.1"/>
    </source>
</evidence>
<gene>
    <name evidence="1" type="ORF">Pa4123_33840</name>
</gene>
<organism evidence="1 2">
    <name type="scientific">Phytohabitans aurantiacus</name>
    <dbReference type="NCBI Taxonomy" id="3016789"/>
    <lineage>
        <taxon>Bacteria</taxon>
        <taxon>Bacillati</taxon>
        <taxon>Actinomycetota</taxon>
        <taxon>Actinomycetes</taxon>
        <taxon>Micromonosporales</taxon>
        <taxon>Micromonosporaceae</taxon>
    </lineage>
</organism>
<evidence type="ECO:0008006" key="3">
    <source>
        <dbReference type="Google" id="ProtNLM"/>
    </source>
</evidence>
<dbReference type="EMBL" id="BSDI01000014">
    <property type="protein sequence ID" value="GLH98109.1"/>
    <property type="molecule type" value="Genomic_DNA"/>
</dbReference>
<comment type="caution">
    <text evidence="1">The sequence shown here is derived from an EMBL/GenBank/DDBJ whole genome shotgun (WGS) entry which is preliminary data.</text>
</comment>